<feature type="compositionally biased region" description="Basic and acidic residues" evidence="1">
    <location>
        <begin position="782"/>
        <end position="794"/>
    </location>
</feature>
<feature type="compositionally biased region" description="Low complexity" evidence="1">
    <location>
        <begin position="621"/>
        <end position="632"/>
    </location>
</feature>
<feature type="compositionally biased region" description="Polar residues" evidence="1">
    <location>
        <begin position="370"/>
        <end position="380"/>
    </location>
</feature>
<feature type="compositionally biased region" description="Polar residues" evidence="1">
    <location>
        <begin position="770"/>
        <end position="779"/>
    </location>
</feature>
<feature type="compositionally biased region" description="Low complexity" evidence="1">
    <location>
        <begin position="1068"/>
        <end position="1082"/>
    </location>
</feature>
<evidence type="ECO:0000256" key="1">
    <source>
        <dbReference type="SAM" id="MobiDB-lite"/>
    </source>
</evidence>
<feature type="compositionally biased region" description="Basic and acidic residues" evidence="1">
    <location>
        <begin position="1511"/>
        <end position="1526"/>
    </location>
</feature>
<feature type="compositionally biased region" description="Basic and acidic residues" evidence="1">
    <location>
        <begin position="741"/>
        <end position="768"/>
    </location>
</feature>
<dbReference type="EMBL" id="LN714500">
    <property type="protein sequence ID" value="CEL76691.1"/>
    <property type="molecule type" value="Genomic_DNA"/>
</dbReference>
<feature type="region of interest" description="Disordered" evidence="1">
    <location>
        <begin position="1187"/>
        <end position="1268"/>
    </location>
</feature>
<dbReference type="InterPro" id="IPR027267">
    <property type="entry name" value="AH/BAR_dom_sf"/>
</dbReference>
<name>A0A0F7V7D0_TOXGV</name>
<feature type="region of interest" description="Disordered" evidence="1">
    <location>
        <begin position="680"/>
        <end position="858"/>
    </location>
</feature>
<feature type="region of interest" description="Disordered" evidence="1">
    <location>
        <begin position="323"/>
        <end position="654"/>
    </location>
</feature>
<feature type="compositionally biased region" description="Low complexity" evidence="1">
    <location>
        <begin position="381"/>
        <end position="400"/>
    </location>
</feature>
<feature type="region of interest" description="Disordered" evidence="1">
    <location>
        <begin position="1286"/>
        <end position="1543"/>
    </location>
</feature>
<feature type="compositionally biased region" description="Polar residues" evidence="1">
    <location>
        <begin position="1188"/>
        <end position="1202"/>
    </location>
</feature>
<feature type="region of interest" description="Disordered" evidence="1">
    <location>
        <begin position="886"/>
        <end position="1095"/>
    </location>
</feature>
<feature type="compositionally biased region" description="Basic and acidic residues" evidence="1">
    <location>
        <begin position="1398"/>
        <end position="1423"/>
    </location>
</feature>
<sequence>MQRVKHFVSQKFSGSSRQNSLHAVSEPHELHAPGLAADGGPAACASPGAASANRKSPFGNAGEKWQLEEQAKFMVRIGAFLSRFDKLLTECDCMHRDLGDTVNIFFCRSTELRETALEVVDVLATFHAIRLELQPHIDTTRRAVAECRRRIRRAEVLLKERNDAAHKLDHYTKKLSRLKSEVPTGPKAEDRILRNEHKLERASMDYSTTQEAARTELHETLQTHFISAAQLVSKALLLSRELFSAAAPSLARLPPLLGTLSAPTNDAPGGNGHRGAIALGPDFPQSVFPLPTTNATSVSAVHSSSVSSINPSSAPRVDHFSLSTVSSSVSPPNQASFKRASPSADTLRPLQGQASSECGLAVYTGPAQPQGPSSVSGFSQTPTLAPASQSPAPAAPALPASGEAQGDKTLTPGSRYGASSGPEATALPPVSRGSPEALETANAIPQTSGASGAGRASQGVVEPNASSSLSAPGPVSGPQGPLSGAGASFSDRSVLASRDVPPAVNVRHRDALSAQTGPLGATESASVQAQLPVTQETSKDRAAPIFYSSSTSFTVSSGPHMNSCVSLSDRDSAPGQVGPGPACPTQSQPAGGVSPISAEAPGPPSQGQHTQPTAGPLTGEALAKAASSSCLSGTETLSPSLVGRDMSEKRREESRLIRWSSVGRSGITQRLSWGRFRRQLSRRQSVTGEASGHCGSVLLEESSLAPPAAPSKTPGATDPEGERGPTVSGPASCMGGGYRAQKNEEPEELRDNERSGNGHKVAREEDATSARATAPSSGTLGAHREGEEGRRVSETADLSGCARPGEASSSVANGPSLQASSQSSSGSFTSSLVGRLDAVGPRSTVPADRRGEGRDAAASVVCASPAAPFASSQTEEGFVKAATGDFALTGPSSQASKFPHLGAAGARRGGPERTDASSSSSGSLGRLTQAGSSSEATGDGDEAEKNGHGKGRGQHASAASRSSRLVFGASGEPRLFEEAARPRAGRLGSSGCGGPGDGYTLETQETEGESDAKRGFFSPGGRAGGAAEPSSEASSSPAAPAFPEGVSPRLEAAGGRPESPQGVERVSSKSGSSDSSDASLLSFRPTSPPAASSASASFQLFPGSASSSVSFSPQSSFLVDPQAAPPYFYLPSSSLKSAGRTPGALRVFSAASLGSAEDLLRMQSDSEGEARSQSLEKEPLDAALLAAFTTSDSESPAQTTGPLSVFRSAPSPWTLPAHRGRGPGHRRWDFALPGPENPWSAVPFPASEEESPRRAPASGRSKCHAFYSLPSEEQAKEIVLAGPTALPRLALPPDEPPTSLDFSSEEEGEEARESRSHGDSEMRREKRSKDESQRSGRREEDGWGVSSGSRRQSAGGHAGESGPWGRETGDAEANGSHAQTRKTWRGDRANPGPGARAPGKEETVRDTVREIVRGTGETVREEVEAPQGSRRTWVEFVGGESFEDDRRELPFLSPGSPPAERRNEELNWNEGADLLGQGRPGRGSGREGERKLDSVSEADREERSSTFSSYESERANGESREQRPHAEDDEETLHAWSVCKNRV</sequence>
<gene>
    <name evidence="2" type="ORF">BN1205_064740</name>
</gene>
<feature type="compositionally biased region" description="Low complexity" evidence="1">
    <location>
        <begin position="1025"/>
        <end position="1045"/>
    </location>
</feature>
<organism evidence="2">
    <name type="scientific">Toxoplasma gondii (strain ATCC 50861 / VEG)</name>
    <dbReference type="NCBI Taxonomy" id="432359"/>
    <lineage>
        <taxon>Eukaryota</taxon>
        <taxon>Sar</taxon>
        <taxon>Alveolata</taxon>
        <taxon>Apicomplexa</taxon>
        <taxon>Conoidasida</taxon>
        <taxon>Coccidia</taxon>
        <taxon>Eucoccidiorida</taxon>
        <taxon>Eimeriorina</taxon>
        <taxon>Sarcocystidae</taxon>
        <taxon>Toxoplasma</taxon>
    </lineage>
</organism>
<evidence type="ECO:0008006" key="3">
    <source>
        <dbReference type="Google" id="ProtNLM"/>
    </source>
</evidence>
<feature type="compositionally biased region" description="Low complexity" evidence="1">
    <location>
        <begin position="448"/>
        <end position="457"/>
    </location>
</feature>
<feature type="compositionally biased region" description="Gly residues" evidence="1">
    <location>
        <begin position="988"/>
        <end position="997"/>
    </location>
</feature>
<evidence type="ECO:0000313" key="2">
    <source>
        <dbReference type="EMBL" id="CEL76691.1"/>
    </source>
</evidence>
<feature type="compositionally biased region" description="Polar residues" evidence="1">
    <location>
        <begin position="523"/>
        <end position="536"/>
    </location>
</feature>
<dbReference type="Gene3D" id="1.20.1270.60">
    <property type="entry name" value="Arfaptin homology (AH) domain/BAR domain"/>
    <property type="match status" value="1"/>
</dbReference>
<proteinExistence type="predicted"/>
<reference evidence="2" key="1">
    <citation type="journal article" date="2015" name="PLoS ONE">
        <title>Comprehensive Evaluation of Toxoplasma gondii VEG and Neospora caninum LIV Genomes with Tachyzoite Stage Transcriptome and Proteome Defines Novel Transcript Features.</title>
        <authorList>
            <person name="Ramaprasad A."/>
            <person name="Mourier T."/>
            <person name="Naeem R."/>
            <person name="Malas T.B."/>
            <person name="Moussa E."/>
            <person name="Panigrahi A."/>
            <person name="Vermont S.J."/>
            <person name="Otto T.D."/>
            <person name="Wastling J."/>
            <person name="Pain A."/>
        </authorList>
    </citation>
    <scope>NUCLEOTIDE SEQUENCE</scope>
    <source>
        <strain evidence="2">VEG</strain>
    </source>
</reference>
<feature type="compositionally biased region" description="Low complexity" evidence="1">
    <location>
        <begin position="816"/>
        <end position="831"/>
    </location>
</feature>
<protein>
    <recommendedName>
        <fullName evidence="3">BAR domain-containing protein</fullName>
    </recommendedName>
</protein>
<feature type="compositionally biased region" description="Basic and acidic residues" evidence="1">
    <location>
        <begin position="645"/>
        <end position="654"/>
    </location>
</feature>
<feature type="compositionally biased region" description="Basic and acidic residues" evidence="1">
    <location>
        <begin position="1311"/>
        <end position="1341"/>
    </location>
</feature>
<feature type="compositionally biased region" description="Low complexity" evidence="1">
    <location>
        <begin position="548"/>
        <end position="557"/>
    </location>
</feature>
<feature type="compositionally biased region" description="Basic and acidic residues" evidence="1">
    <location>
        <begin position="1484"/>
        <end position="1504"/>
    </location>
</feature>
<accession>A0A0F7V7D0</accession>